<dbReference type="RefSeq" id="WP_162442591.1">
    <property type="nucleotide sequence ID" value="NZ_CP048222.1"/>
</dbReference>
<evidence type="ECO:0000313" key="3">
    <source>
        <dbReference type="EMBL" id="QHT66537.1"/>
    </source>
</evidence>
<evidence type="ECO:0000259" key="2">
    <source>
        <dbReference type="Pfam" id="PF00144"/>
    </source>
</evidence>
<proteinExistence type="predicted"/>
<name>A0A6C0GF40_9BACT</name>
<organism evidence="3 4">
    <name type="scientific">Rhodocytophaga rosea</name>
    <dbReference type="NCBI Taxonomy" id="2704465"/>
    <lineage>
        <taxon>Bacteria</taxon>
        <taxon>Pseudomonadati</taxon>
        <taxon>Bacteroidota</taxon>
        <taxon>Cytophagia</taxon>
        <taxon>Cytophagales</taxon>
        <taxon>Rhodocytophagaceae</taxon>
        <taxon>Rhodocytophaga</taxon>
    </lineage>
</organism>
<dbReference type="KEGG" id="rhoz:GXP67_07640"/>
<evidence type="ECO:0000313" key="4">
    <source>
        <dbReference type="Proteomes" id="UP000480178"/>
    </source>
</evidence>
<feature type="domain" description="Beta-lactamase-related" evidence="2">
    <location>
        <begin position="43"/>
        <end position="148"/>
    </location>
</feature>
<gene>
    <name evidence="3" type="ORF">GXP67_07640</name>
</gene>
<accession>A0A6C0GF40</accession>
<keyword evidence="4" id="KW-1185">Reference proteome</keyword>
<dbReference type="SUPFAM" id="SSF56601">
    <property type="entry name" value="beta-lactamase/transpeptidase-like"/>
    <property type="match status" value="1"/>
</dbReference>
<evidence type="ECO:0000256" key="1">
    <source>
        <dbReference type="SAM" id="SignalP"/>
    </source>
</evidence>
<dbReference type="InterPro" id="IPR050491">
    <property type="entry name" value="AmpC-like"/>
</dbReference>
<dbReference type="PANTHER" id="PTHR46825:SF9">
    <property type="entry name" value="BETA-LACTAMASE-RELATED DOMAIN-CONTAINING PROTEIN"/>
    <property type="match status" value="1"/>
</dbReference>
<dbReference type="Proteomes" id="UP000480178">
    <property type="component" value="Chromosome"/>
</dbReference>
<feature type="chain" id="PRO_5025561693" evidence="1">
    <location>
        <begin position="24"/>
        <end position="168"/>
    </location>
</feature>
<dbReference type="AlphaFoldDB" id="A0A6C0GF40"/>
<protein>
    <submittedName>
        <fullName evidence="3">Beta-lactamase family protein</fullName>
    </submittedName>
</protein>
<keyword evidence="1" id="KW-0732">Signal</keyword>
<dbReference type="PANTHER" id="PTHR46825">
    <property type="entry name" value="D-ALANYL-D-ALANINE-CARBOXYPEPTIDASE/ENDOPEPTIDASE AMPH"/>
    <property type="match status" value="1"/>
</dbReference>
<dbReference type="Pfam" id="PF00144">
    <property type="entry name" value="Beta-lactamase"/>
    <property type="match status" value="1"/>
</dbReference>
<dbReference type="InterPro" id="IPR012338">
    <property type="entry name" value="Beta-lactam/transpept-like"/>
</dbReference>
<sequence>MKSLFLIYSLLFLSLLTAKLVQAQSLPAATATRIDGEFATWHTNKSPGAVIGIIHHGEFIYKKAFGMADVENKIPLTTKHAFWVASVSKQFTAMGIALLAEQGKLNIDDDIRKHLPYLPFMGDTIRIRHLIYHTSGLRDGFTLVGMKFKGENTIPTGMSLLCSAGKLV</sequence>
<reference evidence="3 4" key="1">
    <citation type="submission" date="2020-01" db="EMBL/GenBank/DDBJ databases">
        <authorList>
            <person name="Kim M.K."/>
        </authorList>
    </citation>
    <scope>NUCLEOTIDE SEQUENCE [LARGE SCALE GENOMIC DNA]</scope>
    <source>
        <strain evidence="3 4">172606-1</strain>
    </source>
</reference>
<feature type="signal peptide" evidence="1">
    <location>
        <begin position="1"/>
        <end position="23"/>
    </location>
</feature>
<dbReference type="InterPro" id="IPR001466">
    <property type="entry name" value="Beta-lactam-related"/>
</dbReference>
<dbReference type="Gene3D" id="3.40.710.10">
    <property type="entry name" value="DD-peptidase/beta-lactamase superfamily"/>
    <property type="match status" value="1"/>
</dbReference>
<dbReference type="EMBL" id="CP048222">
    <property type="protein sequence ID" value="QHT66537.1"/>
    <property type="molecule type" value="Genomic_DNA"/>
</dbReference>